<dbReference type="GO" id="GO:0004141">
    <property type="term" value="F:dethiobiotin synthase activity"/>
    <property type="evidence" value="ECO:0007669"/>
    <property type="project" value="UniProtKB-EC"/>
</dbReference>
<evidence type="ECO:0000256" key="2">
    <source>
        <dbReference type="HAMAP-Rule" id="MF_00336"/>
    </source>
</evidence>
<comment type="pathway">
    <text evidence="2">Cofactor biosynthesis; biotin biosynthesis; biotin from 7,8-diaminononanoate: step 1/2.</text>
</comment>
<proteinExistence type="inferred from homology"/>
<dbReference type="Proteomes" id="UP001198034">
    <property type="component" value="Unassembled WGS sequence"/>
</dbReference>
<feature type="active site" evidence="2">
    <location>
        <position position="39"/>
    </location>
</feature>
<keyword evidence="2" id="KW-0479">Metal-binding</keyword>
<keyword evidence="4" id="KW-1185">Reference proteome</keyword>
<feature type="binding site" evidence="2">
    <location>
        <position position="18"/>
    </location>
    <ligand>
        <name>Mg(2+)</name>
        <dbReference type="ChEBI" id="CHEBI:18420"/>
    </ligand>
</feature>
<dbReference type="HAMAP" id="MF_00336">
    <property type="entry name" value="BioD"/>
    <property type="match status" value="1"/>
</dbReference>
<comment type="catalytic activity">
    <reaction evidence="2">
        <text>(7R,8S)-7,8-diammoniononanoate + CO2 + ATP = (4R,5S)-dethiobiotin + ADP + phosphate + 3 H(+)</text>
        <dbReference type="Rhea" id="RHEA:15805"/>
        <dbReference type="ChEBI" id="CHEBI:15378"/>
        <dbReference type="ChEBI" id="CHEBI:16526"/>
        <dbReference type="ChEBI" id="CHEBI:30616"/>
        <dbReference type="ChEBI" id="CHEBI:43474"/>
        <dbReference type="ChEBI" id="CHEBI:149469"/>
        <dbReference type="ChEBI" id="CHEBI:149473"/>
        <dbReference type="ChEBI" id="CHEBI:456216"/>
        <dbReference type="EC" id="6.3.3.3"/>
    </reaction>
</comment>
<keyword evidence="2" id="KW-0547">Nucleotide-binding</keyword>
<dbReference type="PIRSF" id="PIRSF006755">
    <property type="entry name" value="DTB_synth"/>
    <property type="match status" value="1"/>
</dbReference>
<sequence>MSGKLFFVTGTDTDVGKTVASAQLIRGFVNAGFKTVGMKPAASGCIRSGDILINTDVAMHRAASNIQAPAALCSPYLFEPAISPHIAAQEAGVVIDLQHLKNCAQQLTNIADRVIIEGAGGWFAPLSAKETISDLAGLLNAPVIMVVGMRLGCLNHAMLTANAIMQQGLSLAGWIANPVDPQFARYDDNLAYLKQHLAAPLLAELTYCPEAFNAAISPAAIAQLEPINSRPDLIKRR</sequence>
<dbReference type="InterPro" id="IPR027417">
    <property type="entry name" value="P-loop_NTPase"/>
</dbReference>
<feature type="binding site" evidence="2">
    <location>
        <position position="210"/>
    </location>
    <ligand>
        <name>ATP</name>
        <dbReference type="ChEBI" id="CHEBI:30616"/>
    </ligand>
</feature>
<dbReference type="Pfam" id="PF13500">
    <property type="entry name" value="AAA_26"/>
    <property type="match status" value="1"/>
</dbReference>
<comment type="caution">
    <text evidence="3">The sequence shown here is derived from an EMBL/GenBank/DDBJ whole genome shotgun (WGS) entry which is preliminary data.</text>
</comment>
<comment type="subcellular location">
    <subcellularLocation>
        <location evidence="2">Cytoplasm</location>
    </subcellularLocation>
</comment>
<dbReference type="EC" id="6.3.3.3" evidence="2"/>
<evidence type="ECO:0000313" key="4">
    <source>
        <dbReference type="Proteomes" id="UP001198034"/>
    </source>
</evidence>
<protein>
    <recommendedName>
        <fullName evidence="2">ATP-dependent dethiobiotin synthetase BioD</fullName>
        <ecNumber evidence="2">6.3.3.3</ecNumber>
    </recommendedName>
    <alternativeName>
        <fullName evidence="2">DTB synthetase</fullName>
        <shortName evidence="2">DTBS</shortName>
    </alternativeName>
    <alternativeName>
        <fullName evidence="2">Dethiobiotin synthase</fullName>
    </alternativeName>
</protein>
<dbReference type="NCBIfam" id="TIGR00347">
    <property type="entry name" value="bioD"/>
    <property type="match status" value="1"/>
</dbReference>
<feature type="binding site" evidence="2">
    <location>
        <position position="56"/>
    </location>
    <ligand>
        <name>Mg(2+)</name>
        <dbReference type="ChEBI" id="CHEBI:18420"/>
    </ligand>
</feature>
<feature type="binding site" evidence="2">
    <location>
        <begin position="117"/>
        <end position="120"/>
    </location>
    <ligand>
        <name>ATP</name>
        <dbReference type="ChEBI" id="CHEBI:30616"/>
    </ligand>
</feature>
<feature type="binding site" evidence="2">
    <location>
        <position position="117"/>
    </location>
    <ligand>
        <name>Mg(2+)</name>
        <dbReference type="ChEBI" id="CHEBI:18420"/>
    </ligand>
</feature>
<comment type="similarity">
    <text evidence="2">Belongs to the dethiobiotin synthetase family.</text>
</comment>
<dbReference type="Gene3D" id="3.40.50.300">
    <property type="entry name" value="P-loop containing nucleotide triphosphate hydrolases"/>
    <property type="match status" value="1"/>
</dbReference>
<dbReference type="EMBL" id="JAJAWG010000001">
    <property type="protein sequence ID" value="MCB5194973.1"/>
    <property type="molecule type" value="Genomic_DNA"/>
</dbReference>
<dbReference type="PANTHER" id="PTHR43210:SF5">
    <property type="entry name" value="DETHIOBIOTIN SYNTHETASE"/>
    <property type="match status" value="1"/>
</dbReference>
<accession>A0ABS8BGY6</accession>
<dbReference type="RefSeq" id="WP_226762791.1">
    <property type="nucleotide sequence ID" value="NZ_JAJAWG010000001.1"/>
</dbReference>
<keyword evidence="1 2" id="KW-0093">Biotin biosynthesis</keyword>
<comment type="function">
    <text evidence="2">Catalyzes a mechanistically unusual reaction, the ATP-dependent insertion of CO2 between the N7 and N8 nitrogen atoms of 7,8-diaminopelargonic acid (DAPA, also called 7,8-diammoniononanoate) to form a ureido ring.</text>
</comment>
<dbReference type="SUPFAM" id="SSF52540">
    <property type="entry name" value="P-loop containing nucleoside triphosphate hydrolases"/>
    <property type="match status" value="1"/>
</dbReference>
<keyword evidence="2" id="KW-0963">Cytoplasm</keyword>
<evidence type="ECO:0000313" key="3">
    <source>
        <dbReference type="EMBL" id="MCB5194973.1"/>
    </source>
</evidence>
<comment type="caution">
    <text evidence="2">Lacks conserved residue(s) required for the propagation of feature annotation.</text>
</comment>
<evidence type="ECO:0000256" key="1">
    <source>
        <dbReference type="ARBA" id="ARBA00022756"/>
    </source>
</evidence>
<feature type="binding site" evidence="2">
    <location>
        <position position="43"/>
    </location>
    <ligand>
        <name>substrate</name>
    </ligand>
</feature>
<comment type="cofactor">
    <cofactor evidence="2">
        <name>Mg(2+)</name>
        <dbReference type="ChEBI" id="CHEBI:18420"/>
    </cofactor>
</comment>
<keyword evidence="2 3" id="KW-0436">Ligase</keyword>
<comment type="subunit">
    <text evidence="2">Homodimer.</text>
</comment>
<feature type="binding site" evidence="2">
    <location>
        <begin position="14"/>
        <end position="19"/>
    </location>
    <ligand>
        <name>ATP</name>
        <dbReference type="ChEBI" id="CHEBI:30616"/>
    </ligand>
</feature>
<name>A0ABS8BGY6_9NEIS</name>
<keyword evidence="2" id="KW-0067">ATP-binding</keyword>
<feature type="binding site" evidence="2">
    <location>
        <position position="56"/>
    </location>
    <ligand>
        <name>ATP</name>
        <dbReference type="ChEBI" id="CHEBI:30616"/>
    </ligand>
</feature>
<dbReference type="CDD" id="cd03109">
    <property type="entry name" value="DTBS"/>
    <property type="match status" value="1"/>
</dbReference>
<dbReference type="PANTHER" id="PTHR43210">
    <property type="entry name" value="DETHIOBIOTIN SYNTHETASE"/>
    <property type="match status" value="1"/>
</dbReference>
<dbReference type="InterPro" id="IPR004472">
    <property type="entry name" value="DTB_synth_BioD"/>
</dbReference>
<organism evidence="3 4">
    <name type="scientific">Deefgea salmonis</name>
    <dbReference type="NCBI Taxonomy" id="2875502"/>
    <lineage>
        <taxon>Bacteria</taxon>
        <taxon>Pseudomonadati</taxon>
        <taxon>Pseudomonadota</taxon>
        <taxon>Betaproteobacteria</taxon>
        <taxon>Neisseriales</taxon>
        <taxon>Chitinibacteraceae</taxon>
        <taxon>Deefgea</taxon>
    </lineage>
</organism>
<gene>
    <name evidence="2 3" type="primary">bioD</name>
    <name evidence="3" type="ORF">LG219_01535</name>
</gene>
<reference evidence="3 4" key="1">
    <citation type="submission" date="2021-10" db="EMBL/GenBank/DDBJ databases">
        <authorList>
            <person name="Chen M."/>
        </authorList>
    </citation>
    <scope>NUCLEOTIDE SEQUENCE [LARGE SCALE GENOMIC DNA]</scope>
    <source>
        <strain evidence="3 4">H3-26</strain>
    </source>
</reference>
<keyword evidence="2" id="KW-0460">Magnesium</keyword>